<dbReference type="SUPFAM" id="SSF49464">
    <property type="entry name" value="Carboxypeptidase regulatory domain-like"/>
    <property type="match status" value="1"/>
</dbReference>
<keyword evidence="10 15" id="KW-0798">TonB box</keyword>
<dbReference type="InterPro" id="IPR008969">
    <property type="entry name" value="CarboxyPept-like_regulatory"/>
</dbReference>
<sequence>MMKFTGKYLRTALLFFVVLLSCFTAAHAASFNEDNNGIIKGKVMTSDGKPAADVPVILQGTTHATTTDGAGSFAFRGVPAGNYQIIISQPGFANIIKDVTVTSGQTVTLDFQLDISRKELNEVVITGTQNKLVKRSSEYVSKLPLANIENPQIYTTITKDLMANQLVYSVDDAMRNAPGIARLWESTGRSGDGGSYYSSRGFIVQSQLRNGVAGNVATKIDAANLERLEVIKGPSATLFGSTLTSYGGLINRVTKKPYDHFGGEITYAGGSFSYNRLQADINTPLDSTGKVALRLNTAYTYENSWQDNGFNKTIAFAPSVSYKVSDKLSFQFDAEYYSGEGTGNTIFFFPWGLNMSRLSAQRADKLNIDYKRSFFNEDLIQQSRNMNFFATMNYKISDQWASQTIFTNTNSYSDGAGPYFYLLPGDSISRNDQFTDNSKVGVTEIQQNFSGDFRLGKMRNRFVGGLDFFFLNEDEYYSGGTYDIVPTHGVVADYNGFNRANMDRIYQNGGYTFTYPVIYKAYTYSAYASDVLNITDKLAVQAALRIDHFDRKGTYDNASGKTGNDGYTQTALSPKFGVVYQIIKDKFSVFGNYQNGFKNVAGYDSSKGKAFTPEQANQIEGGVKMDLFDGRLTGTFSYYDIKVKDIVRTDPEHPLRSIQDGTQLSKGFEAQIIANPIQGLNIIAGFAYNDSKYEKSSSDVEGRRPTTAGSPVLANLWLSYHLPISATRGLNFGFGGNYASETKVVNSVSTGIFTLPEYTVLNASISYDTNKFRIGAKVDNLTDKHYWIGYSTMNPQKTRSITGSIAFKF</sequence>
<dbReference type="Pfam" id="PF00593">
    <property type="entry name" value="TonB_dep_Rec_b-barrel"/>
    <property type="match status" value="1"/>
</dbReference>
<evidence type="ECO:0000256" key="5">
    <source>
        <dbReference type="ARBA" id="ARBA00022496"/>
    </source>
</evidence>
<keyword evidence="13 14" id="KW-0998">Cell outer membrane</keyword>
<dbReference type="InterPro" id="IPR036942">
    <property type="entry name" value="Beta-barrel_TonB_sf"/>
</dbReference>
<evidence type="ECO:0000256" key="15">
    <source>
        <dbReference type="RuleBase" id="RU003357"/>
    </source>
</evidence>
<dbReference type="Pfam" id="PF13620">
    <property type="entry name" value="CarboxypepD_reg"/>
    <property type="match status" value="1"/>
</dbReference>
<dbReference type="AlphaFoldDB" id="A0A1G7UHI7"/>
<dbReference type="GO" id="GO:0009279">
    <property type="term" value="C:cell outer membrane"/>
    <property type="evidence" value="ECO:0007669"/>
    <property type="project" value="UniProtKB-SubCell"/>
</dbReference>
<dbReference type="NCBIfam" id="TIGR01783">
    <property type="entry name" value="TonB-siderophor"/>
    <property type="match status" value="1"/>
</dbReference>
<keyword evidence="12" id="KW-0675">Receptor</keyword>
<evidence type="ECO:0000313" key="19">
    <source>
        <dbReference type="EMBL" id="SDG47025.1"/>
    </source>
</evidence>
<dbReference type="InterPro" id="IPR039426">
    <property type="entry name" value="TonB-dep_rcpt-like"/>
</dbReference>
<evidence type="ECO:0000256" key="4">
    <source>
        <dbReference type="ARBA" id="ARBA00022452"/>
    </source>
</evidence>
<dbReference type="Gene3D" id="2.40.170.20">
    <property type="entry name" value="TonB-dependent receptor, beta-barrel domain"/>
    <property type="match status" value="1"/>
</dbReference>
<evidence type="ECO:0000259" key="18">
    <source>
        <dbReference type="Pfam" id="PF07715"/>
    </source>
</evidence>
<name>A0A1G7UHI7_CHIFI</name>
<dbReference type="Gene3D" id="2.170.130.10">
    <property type="entry name" value="TonB-dependent receptor, plug domain"/>
    <property type="match status" value="1"/>
</dbReference>
<keyword evidence="11 14" id="KW-0472">Membrane</keyword>
<comment type="similarity">
    <text evidence="2 14 15">Belongs to the TonB-dependent receptor family.</text>
</comment>
<evidence type="ECO:0000256" key="8">
    <source>
        <dbReference type="ARBA" id="ARBA00023004"/>
    </source>
</evidence>
<proteinExistence type="inferred from homology"/>
<feature type="chain" id="PRO_5011689642" evidence="16">
    <location>
        <begin position="29"/>
        <end position="809"/>
    </location>
</feature>
<dbReference type="PROSITE" id="PS51257">
    <property type="entry name" value="PROKAR_LIPOPROTEIN"/>
    <property type="match status" value="1"/>
</dbReference>
<dbReference type="GO" id="GO:0038023">
    <property type="term" value="F:signaling receptor activity"/>
    <property type="evidence" value="ECO:0007669"/>
    <property type="project" value="InterPro"/>
</dbReference>
<evidence type="ECO:0000256" key="10">
    <source>
        <dbReference type="ARBA" id="ARBA00023077"/>
    </source>
</evidence>
<dbReference type="InterPro" id="IPR000531">
    <property type="entry name" value="Beta-barrel_TonB"/>
</dbReference>
<dbReference type="InterPro" id="IPR037066">
    <property type="entry name" value="Plug_dom_sf"/>
</dbReference>
<reference evidence="19 20" key="1">
    <citation type="submission" date="2016-10" db="EMBL/GenBank/DDBJ databases">
        <authorList>
            <person name="de Groot N.N."/>
        </authorList>
    </citation>
    <scope>NUCLEOTIDE SEQUENCE [LARGE SCALE GENOMIC DNA]</scope>
    <source>
        <strain evidence="19 20">DSM 527</strain>
    </source>
</reference>
<dbReference type="PANTHER" id="PTHR32552">
    <property type="entry name" value="FERRICHROME IRON RECEPTOR-RELATED"/>
    <property type="match status" value="1"/>
</dbReference>
<dbReference type="SUPFAM" id="SSF56935">
    <property type="entry name" value="Porins"/>
    <property type="match status" value="1"/>
</dbReference>
<keyword evidence="5" id="KW-0410">Iron transport</keyword>
<evidence type="ECO:0000256" key="9">
    <source>
        <dbReference type="ARBA" id="ARBA00023065"/>
    </source>
</evidence>
<organism evidence="19 20">
    <name type="scientific">Chitinophaga filiformis</name>
    <name type="common">Myxococcus filiformis</name>
    <name type="synonym">Flexibacter filiformis</name>
    <dbReference type="NCBI Taxonomy" id="104663"/>
    <lineage>
        <taxon>Bacteria</taxon>
        <taxon>Pseudomonadati</taxon>
        <taxon>Bacteroidota</taxon>
        <taxon>Chitinophagia</taxon>
        <taxon>Chitinophagales</taxon>
        <taxon>Chitinophagaceae</taxon>
        <taxon>Chitinophaga</taxon>
    </lineage>
</organism>
<feature type="domain" description="TonB-dependent receptor plug" evidence="18">
    <location>
        <begin position="148"/>
        <end position="241"/>
    </location>
</feature>
<dbReference type="EMBL" id="FNBN01000004">
    <property type="protein sequence ID" value="SDG47025.1"/>
    <property type="molecule type" value="Genomic_DNA"/>
</dbReference>
<comment type="subcellular location">
    <subcellularLocation>
        <location evidence="1 14">Cell outer membrane</location>
        <topology evidence="1 14">Multi-pass membrane protein</topology>
    </subcellularLocation>
</comment>
<evidence type="ECO:0000259" key="17">
    <source>
        <dbReference type="Pfam" id="PF00593"/>
    </source>
</evidence>
<evidence type="ECO:0000256" key="7">
    <source>
        <dbReference type="ARBA" id="ARBA00022729"/>
    </source>
</evidence>
<accession>A0A1G7UHI7</accession>
<evidence type="ECO:0000256" key="2">
    <source>
        <dbReference type="ARBA" id="ARBA00009810"/>
    </source>
</evidence>
<feature type="signal peptide" evidence="16">
    <location>
        <begin position="1"/>
        <end position="28"/>
    </location>
</feature>
<dbReference type="STRING" id="104663.SAMN04488121_104381"/>
<dbReference type="PANTHER" id="PTHR32552:SF68">
    <property type="entry name" value="FERRICHROME OUTER MEMBRANE TRANSPORTER_PHAGE RECEPTOR"/>
    <property type="match status" value="1"/>
</dbReference>
<dbReference type="PROSITE" id="PS52016">
    <property type="entry name" value="TONB_DEPENDENT_REC_3"/>
    <property type="match status" value="1"/>
</dbReference>
<evidence type="ECO:0000256" key="13">
    <source>
        <dbReference type="ARBA" id="ARBA00023237"/>
    </source>
</evidence>
<keyword evidence="3 14" id="KW-0813">Transport</keyword>
<dbReference type="Pfam" id="PF07715">
    <property type="entry name" value="Plug"/>
    <property type="match status" value="1"/>
</dbReference>
<evidence type="ECO:0000256" key="6">
    <source>
        <dbReference type="ARBA" id="ARBA00022692"/>
    </source>
</evidence>
<feature type="domain" description="TonB-dependent receptor-like beta-barrel" evidence="17">
    <location>
        <begin position="366"/>
        <end position="781"/>
    </location>
</feature>
<dbReference type="GO" id="GO:0015891">
    <property type="term" value="P:siderophore transport"/>
    <property type="evidence" value="ECO:0007669"/>
    <property type="project" value="InterPro"/>
</dbReference>
<dbReference type="Gene3D" id="2.60.40.1120">
    <property type="entry name" value="Carboxypeptidase-like, regulatory domain"/>
    <property type="match status" value="1"/>
</dbReference>
<dbReference type="InterPro" id="IPR012910">
    <property type="entry name" value="Plug_dom"/>
</dbReference>
<keyword evidence="7 16" id="KW-0732">Signal</keyword>
<keyword evidence="6 14" id="KW-0812">Transmembrane</keyword>
<evidence type="ECO:0000256" key="12">
    <source>
        <dbReference type="ARBA" id="ARBA00023170"/>
    </source>
</evidence>
<evidence type="ECO:0000256" key="3">
    <source>
        <dbReference type="ARBA" id="ARBA00022448"/>
    </source>
</evidence>
<dbReference type="InterPro" id="IPR010105">
    <property type="entry name" value="TonB_sidphr_rcpt"/>
</dbReference>
<evidence type="ECO:0000313" key="20">
    <source>
        <dbReference type="Proteomes" id="UP000199045"/>
    </source>
</evidence>
<protein>
    <submittedName>
        <fullName evidence="19">Iron complex outermembrane recepter protein</fullName>
    </submittedName>
</protein>
<keyword evidence="8" id="KW-0408">Iron</keyword>
<dbReference type="RefSeq" id="WP_218124223.1">
    <property type="nucleotide sequence ID" value="NZ_FNBN01000004.1"/>
</dbReference>
<evidence type="ECO:0000256" key="16">
    <source>
        <dbReference type="SAM" id="SignalP"/>
    </source>
</evidence>
<dbReference type="CDD" id="cd01347">
    <property type="entry name" value="ligand_gated_channel"/>
    <property type="match status" value="1"/>
</dbReference>
<keyword evidence="4 14" id="KW-1134">Transmembrane beta strand</keyword>
<evidence type="ECO:0000256" key="11">
    <source>
        <dbReference type="ARBA" id="ARBA00023136"/>
    </source>
</evidence>
<keyword evidence="9" id="KW-0406">Ion transport</keyword>
<dbReference type="Proteomes" id="UP000199045">
    <property type="component" value="Unassembled WGS sequence"/>
</dbReference>
<evidence type="ECO:0000256" key="14">
    <source>
        <dbReference type="PROSITE-ProRule" id="PRU01360"/>
    </source>
</evidence>
<gene>
    <name evidence="19" type="ORF">SAMN04488121_104381</name>
</gene>
<evidence type="ECO:0000256" key="1">
    <source>
        <dbReference type="ARBA" id="ARBA00004571"/>
    </source>
</evidence>
<dbReference type="GO" id="GO:0015344">
    <property type="term" value="F:siderophore uptake transmembrane transporter activity"/>
    <property type="evidence" value="ECO:0007669"/>
    <property type="project" value="TreeGrafter"/>
</dbReference>